<keyword evidence="3" id="KW-0812">Transmembrane</keyword>
<gene>
    <name evidence="4" type="ORF">FNV43_RR16647</name>
</gene>
<reference evidence="4" key="1">
    <citation type="submission" date="2020-03" db="EMBL/GenBank/DDBJ databases">
        <title>A high-quality chromosome-level genome assembly of a woody plant with both climbing and erect habits, Rhamnella rubrinervis.</title>
        <authorList>
            <person name="Lu Z."/>
            <person name="Yang Y."/>
            <person name="Zhu X."/>
            <person name="Sun Y."/>
        </authorList>
    </citation>
    <scope>NUCLEOTIDE SEQUENCE</scope>
    <source>
        <strain evidence="4">BYM</strain>
        <tissue evidence="4">Leaf</tissue>
    </source>
</reference>
<evidence type="ECO:0000256" key="1">
    <source>
        <dbReference type="SAM" id="Coils"/>
    </source>
</evidence>
<keyword evidence="1" id="KW-0175">Coiled coil</keyword>
<keyword evidence="5" id="KW-1185">Reference proteome</keyword>
<evidence type="ECO:0000313" key="4">
    <source>
        <dbReference type="EMBL" id="KAF3442730.1"/>
    </source>
</evidence>
<feature type="compositionally biased region" description="Basic and acidic residues" evidence="2">
    <location>
        <begin position="186"/>
        <end position="197"/>
    </location>
</feature>
<proteinExistence type="predicted"/>
<organism evidence="4 5">
    <name type="scientific">Rhamnella rubrinervis</name>
    <dbReference type="NCBI Taxonomy" id="2594499"/>
    <lineage>
        <taxon>Eukaryota</taxon>
        <taxon>Viridiplantae</taxon>
        <taxon>Streptophyta</taxon>
        <taxon>Embryophyta</taxon>
        <taxon>Tracheophyta</taxon>
        <taxon>Spermatophyta</taxon>
        <taxon>Magnoliopsida</taxon>
        <taxon>eudicotyledons</taxon>
        <taxon>Gunneridae</taxon>
        <taxon>Pentapetalae</taxon>
        <taxon>rosids</taxon>
        <taxon>fabids</taxon>
        <taxon>Rosales</taxon>
        <taxon>Rhamnaceae</taxon>
        <taxon>rhamnoid group</taxon>
        <taxon>Rhamneae</taxon>
        <taxon>Rhamnella</taxon>
    </lineage>
</organism>
<dbReference type="OrthoDB" id="784633at2759"/>
<feature type="coiled-coil region" evidence="1">
    <location>
        <begin position="114"/>
        <end position="144"/>
    </location>
</feature>
<feature type="compositionally biased region" description="Pro residues" evidence="2">
    <location>
        <begin position="174"/>
        <end position="184"/>
    </location>
</feature>
<accession>A0A8K0MDB7</accession>
<keyword evidence="3" id="KW-1133">Transmembrane helix</keyword>
<feature type="transmembrane region" description="Helical" evidence="3">
    <location>
        <begin position="12"/>
        <end position="32"/>
    </location>
</feature>
<evidence type="ECO:0000313" key="5">
    <source>
        <dbReference type="Proteomes" id="UP000796880"/>
    </source>
</evidence>
<evidence type="ECO:0000256" key="2">
    <source>
        <dbReference type="SAM" id="MobiDB-lite"/>
    </source>
</evidence>
<dbReference type="InterPro" id="IPR045884">
    <property type="entry name" value="At5g59350-like"/>
</dbReference>
<sequence length="217" mass="24245">MNGGLSKLGTALIAVFAVCVLALLAELFYVLWRRRRFQRRRIANGESVLAGDPLYTLSSKELLYLLCWKNRSRIEPQEAHSHSSADHPQINVPDVDDLLKWQELFGPSRALFTIREEEEEREGLELATDQLNEAKTVVEDCDEAVAACTVPEVALTAKVEVEVEGTTPFSTPCNSPPYYTPLPSPTRDHDEPEEYPKDGVSGEEMAASESLEIRIDV</sequence>
<dbReference type="Proteomes" id="UP000796880">
    <property type="component" value="Unassembled WGS sequence"/>
</dbReference>
<dbReference type="EMBL" id="VOIH02000007">
    <property type="protein sequence ID" value="KAF3442730.1"/>
    <property type="molecule type" value="Genomic_DNA"/>
</dbReference>
<dbReference type="PANTHER" id="PTHR34054:SF4">
    <property type="entry name" value="PROTEIN, PUTATIVE-RELATED"/>
    <property type="match status" value="1"/>
</dbReference>
<evidence type="ECO:0000256" key="3">
    <source>
        <dbReference type="SAM" id="Phobius"/>
    </source>
</evidence>
<protein>
    <submittedName>
        <fullName evidence="4">Uncharacterized protein</fullName>
    </submittedName>
</protein>
<name>A0A8K0MDB7_9ROSA</name>
<keyword evidence="3" id="KW-0472">Membrane</keyword>
<comment type="caution">
    <text evidence="4">The sequence shown here is derived from an EMBL/GenBank/DDBJ whole genome shotgun (WGS) entry which is preliminary data.</text>
</comment>
<feature type="region of interest" description="Disordered" evidence="2">
    <location>
        <begin position="166"/>
        <end position="217"/>
    </location>
</feature>
<dbReference type="AlphaFoldDB" id="A0A8K0MDB7"/>
<dbReference type="PANTHER" id="PTHR34054">
    <property type="entry name" value="EXPRESSED PROTEIN"/>
    <property type="match status" value="1"/>
</dbReference>